<gene>
    <name evidence="1" type="ORF">Z518_05147</name>
</gene>
<evidence type="ECO:0000313" key="2">
    <source>
        <dbReference type="Proteomes" id="UP000053617"/>
    </source>
</evidence>
<name>A0A0D2J5G6_9EURO</name>
<dbReference type="GeneID" id="25293218"/>
<dbReference type="EMBL" id="KN847478">
    <property type="protein sequence ID" value="KIX04280.1"/>
    <property type="molecule type" value="Genomic_DNA"/>
</dbReference>
<keyword evidence="2" id="KW-1185">Reference proteome</keyword>
<dbReference type="RefSeq" id="XP_013271416.1">
    <property type="nucleotide sequence ID" value="XM_013415962.1"/>
</dbReference>
<protein>
    <submittedName>
        <fullName evidence="1">Uncharacterized protein</fullName>
    </submittedName>
</protein>
<reference evidence="1 2" key="1">
    <citation type="submission" date="2015-01" db="EMBL/GenBank/DDBJ databases">
        <title>The Genome Sequence of Rhinocladiella mackenzie CBS 650.93.</title>
        <authorList>
            <consortium name="The Broad Institute Genomics Platform"/>
            <person name="Cuomo C."/>
            <person name="de Hoog S."/>
            <person name="Gorbushina A."/>
            <person name="Stielow B."/>
            <person name="Teixiera M."/>
            <person name="Abouelleil A."/>
            <person name="Chapman S.B."/>
            <person name="Priest M."/>
            <person name="Young S.K."/>
            <person name="Wortman J."/>
            <person name="Nusbaum C."/>
            <person name="Birren B."/>
        </authorList>
    </citation>
    <scope>NUCLEOTIDE SEQUENCE [LARGE SCALE GENOMIC DNA]</scope>
    <source>
        <strain evidence="1 2">CBS 650.93</strain>
    </source>
</reference>
<evidence type="ECO:0000313" key="1">
    <source>
        <dbReference type="EMBL" id="KIX04280.1"/>
    </source>
</evidence>
<dbReference type="VEuPathDB" id="FungiDB:Z518_05147"/>
<dbReference type="HOGENOM" id="CLU_1960796_0_0_1"/>
<organism evidence="1 2">
    <name type="scientific">Rhinocladiella mackenziei CBS 650.93</name>
    <dbReference type="NCBI Taxonomy" id="1442369"/>
    <lineage>
        <taxon>Eukaryota</taxon>
        <taxon>Fungi</taxon>
        <taxon>Dikarya</taxon>
        <taxon>Ascomycota</taxon>
        <taxon>Pezizomycotina</taxon>
        <taxon>Eurotiomycetes</taxon>
        <taxon>Chaetothyriomycetidae</taxon>
        <taxon>Chaetothyriales</taxon>
        <taxon>Herpotrichiellaceae</taxon>
        <taxon>Rhinocladiella</taxon>
    </lineage>
</organism>
<proteinExistence type="predicted"/>
<accession>A0A0D2J5G6</accession>
<dbReference type="Proteomes" id="UP000053617">
    <property type="component" value="Unassembled WGS sequence"/>
</dbReference>
<sequence length="128" mass="13936">MSLSSAPELVALMPLGGTWKPVQIPRNQIRFGSFHHWPPLGTGNMIAPLQKQKPFLAISETPPLNMGSTSISIRTYEVTGAATSCSARAITTTSVGSALRLKESKTLRARSSIPSFGQRTLIMPTKWW</sequence>
<dbReference type="AlphaFoldDB" id="A0A0D2J5G6"/>